<evidence type="ECO:0000259" key="3">
    <source>
        <dbReference type="Pfam" id="PF00389"/>
    </source>
</evidence>
<dbReference type="Pfam" id="PF00389">
    <property type="entry name" value="2-Hacid_dh"/>
    <property type="match status" value="1"/>
</dbReference>
<dbReference type="PANTHER" id="PTHR10996:SF277">
    <property type="entry name" value="GLYOXYLATE REDUCTASE_HYDROXYPYRUVATE REDUCTASE"/>
    <property type="match status" value="1"/>
</dbReference>
<proteinExistence type="inferred from homology"/>
<comment type="similarity">
    <text evidence="2">Belongs to the D-isomer specific 2-hydroxyacid dehydrogenase family.</text>
</comment>
<evidence type="ECO:0000256" key="1">
    <source>
        <dbReference type="ARBA" id="ARBA00023002"/>
    </source>
</evidence>
<dbReference type="PANTHER" id="PTHR10996">
    <property type="entry name" value="2-HYDROXYACID DEHYDROGENASE-RELATED"/>
    <property type="match status" value="1"/>
</dbReference>
<name>A0A2N1JCB2_9BASI</name>
<dbReference type="Gene3D" id="3.40.50.720">
    <property type="entry name" value="NAD(P)-binding Rossmann-like Domain"/>
    <property type="match status" value="2"/>
</dbReference>
<feature type="domain" description="D-isomer specific 2-hydroxyacid dehydrogenase catalytic" evidence="3">
    <location>
        <begin position="36"/>
        <end position="367"/>
    </location>
</feature>
<evidence type="ECO:0000256" key="2">
    <source>
        <dbReference type="RuleBase" id="RU003719"/>
    </source>
</evidence>
<evidence type="ECO:0000259" key="4">
    <source>
        <dbReference type="Pfam" id="PF02826"/>
    </source>
</evidence>
<dbReference type="InterPro" id="IPR050223">
    <property type="entry name" value="D-isomer_2-hydroxyacid_DH"/>
</dbReference>
<feature type="domain" description="D-isomer specific 2-hydroxyacid dehydrogenase NAD-binding" evidence="4">
    <location>
        <begin position="139"/>
        <end position="217"/>
    </location>
</feature>
<reference evidence="5 6" key="1">
    <citation type="submission" date="2017-10" db="EMBL/GenBank/DDBJ databases">
        <title>A novel species of cold-tolerant Malassezia isolated from bats.</title>
        <authorList>
            <person name="Lorch J.M."/>
            <person name="Palmer J.M."/>
            <person name="Vanderwolf K.J."/>
            <person name="Schmidt K.Z."/>
            <person name="Verant M.L."/>
            <person name="Weller T.J."/>
            <person name="Blehert D.S."/>
        </authorList>
    </citation>
    <scope>NUCLEOTIDE SEQUENCE [LARGE SCALE GENOMIC DNA]</scope>
    <source>
        <strain evidence="5 6">NWHC:44797-103</strain>
    </source>
</reference>
<dbReference type="SUPFAM" id="SSF52283">
    <property type="entry name" value="Formate/glycerate dehydrogenase catalytic domain-like"/>
    <property type="match status" value="1"/>
</dbReference>
<dbReference type="SUPFAM" id="SSF51735">
    <property type="entry name" value="NAD(P)-binding Rossmann-fold domains"/>
    <property type="match status" value="1"/>
</dbReference>
<dbReference type="GO" id="GO:0030267">
    <property type="term" value="F:glyoxylate reductase (NADPH) activity"/>
    <property type="evidence" value="ECO:0007669"/>
    <property type="project" value="TreeGrafter"/>
</dbReference>
<protein>
    <submittedName>
        <fullName evidence="5">Uncharacterized protein</fullName>
    </submittedName>
</protein>
<feature type="domain" description="D-isomer specific 2-hydroxyacid dehydrogenase NAD-binding" evidence="4">
    <location>
        <begin position="250"/>
        <end position="346"/>
    </location>
</feature>
<keyword evidence="6" id="KW-1185">Reference proteome</keyword>
<dbReference type="Proteomes" id="UP000232875">
    <property type="component" value="Unassembled WGS sequence"/>
</dbReference>
<evidence type="ECO:0000313" key="6">
    <source>
        <dbReference type="Proteomes" id="UP000232875"/>
    </source>
</evidence>
<sequence>MHRCALALAPHLVYFTANMSKVPLIVQAVSVPSDILNEAHRQGIIELRVWNPPKQHGTMGADRAWVKENLPGAAGFLCIPQVPVDEEVLDWAGPSLKVVSTISVGVDHIDLASCAKRGIKIGHTPSVLNDAVADTALLLAMMVSRHIMKAHAMVRKGEWGTTPTNVQSFVGPEMTGKTIGFLGFGEIGQMIARRLLSFAPKRILYTTSSPKPLDLQNKAFSTLAQDPFLQCIEKCGCAWPIEMANEPDRAALAEKSDFLFIIASLNSNTKHLVDKAFLNKMQPHAILVNVSRGPLVDTNALIDVLKNGKIGGAGLDVIEGEPQIPADHPALDEDLMDRLVLLPHLGSATDEARSAMIDYSIHNLLGALGLPAKGRTVEMPAELPL</sequence>
<dbReference type="EMBL" id="KZ454990">
    <property type="protein sequence ID" value="PKI84179.1"/>
    <property type="molecule type" value="Genomic_DNA"/>
</dbReference>
<dbReference type="GO" id="GO:0016618">
    <property type="term" value="F:hydroxypyruvate reductase [NAD(P)H] activity"/>
    <property type="evidence" value="ECO:0007669"/>
    <property type="project" value="TreeGrafter"/>
</dbReference>
<dbReference type="GO" id="GO:0051287">
    <property type="term" value="F:NAD binding"/>
    <property type="evidence" value="ECO:0007669"/>
    <property type="project" value="InterPro"/>
</dbReference>
<organism evidence="5 6">
    <name type="scientific">Malassezia vespertilionis</name>
    <dbReference type="NCBI Taxonomy" id="2020962"/>
    <lineage>
        <taxon>Eukaryota</taxon>
        <taxon>Fungi</taxon>
        <taxon>Dikarya</taxon>
        <taxon>Basidiomycota</taxon>
        <taxon>Ustilaginomycotina</taxon>
        <taxon>Malasseziomycetes</taxon>
        <taxon>Malasseziales</taxon>
        <taxon>Malasseziaceae</taxon>
        <taxon>Malassezia</taxon>
    </lineage>
</organism>
<dbReference type="AlphaFoldDB" id="A0A2N1JCB2"/>
<dbReference type="InterPro" id="IPR036291">
    <property type="entry name" value="NAD(P)-bd_dom_sf"/>
</dbReference>
<evidence type="ECO:0000313" key="5">
    <source>
        <dbReference type="EMBL" id="PKI84179.1"/>
    </source>
</evidence>
<dbReference type="GO" id="GO:0005829">
    <property type="term" value="C:cytosol"/>
    <property type="evidence" value="ECO:0007669"/>
    <property type="project" value="TreeGrafter"/>
</dbReference>
<dbReference type="STRING" id="2020962.A0A2N1JCB2"/>
<accession>A0A2N1JCB2</accession>
<dbReference type="Pfam" id="PF02826">
    <property type="entry name" value="2-Hacid_dh_C"/>
    <property type="match status" value="2"/>
</dbReference>
<dbReference type="InterPro" id="IPR006140">
    <property type="entry name" value="D-isomer_DH_NAD-bd"/>
</dbReference>
<keyword evidence="1 2" id="KW-0560">Oxidoreductase</keyword>
<gene>
    <name evidence="5" type="ORF">MVES_002153</name>
</gene>
<dbReference type="InterPro" id="IPR006139">
    <property type="entry name" value="D-isomer_2_OHA_DH_cat_dom"/>
</dbReference>
<dbReference type="OrthoDB" id="9991913at2759"/>